<feature type="domain" description="Mediator of RNA polymerase II transcription subunit 25 von Willebrand factor type A" evidence="2">
    <location>
        <begin position="15"/>
        <end position="62"/>
    </location>
</feature>
<dbReference type="Ensembl" id="ENSSLDT00000022918.1">
    <property type="protein sequence ID" value="ENSSLDP00000022196.1"/>
    <property type="gene ID" value="ENSSLDG00000017319.1"/>
</dbReference>
<keyword evidence="4" id="KW-1185">Reference proteome</keyword>
<dbReference type="InterPro" id="IPR021419">
    <property type="entry name" value="Mediator_Med25_VWA"/>
</dbReference>
<evidence type="ECO:0000256" key="1">
    <source>
        <dbReference type="SAM" id="MobiDB-lite"/>
    </source>
</evidence>
<feature type="region of interest" description="Disordered" evidence="1">
    <location>
        <begin position="67"/>
        <end position="151"/>
    </location>
</feature>
<sequence>TVGGSTLPRSAISVNQVADVVFVIEGTANLGPYFESLRKNYILPAIEYFNGGPPAETDFGGDVRMVNQGPPFTSQPQIPSVPGVKLSQPSISTVTTATQPMMSQQQVPPNQQQPVPPPGQPTPNQQPQQPPQQQPTANQPTAPSAQPNMVRCDNNQYETNETILLF</sequence>
<accession>A0A3B4Y2E0</accession>
<protein>
    <recommendedName>
        <fullName evidence="2">Mediator of RNA polymerase II transcription subunit 25 von Willebrand factor type A domain-containing protein</fullName>
    </recommendedName>
</protein>
<evidence type="ECO:0000259" key="2">
    <source>
        <dbReference type="Pfam" id="PF11265"/>
    </source>
</evidence>
<dbReference type="AlphaFoldDB" id="A0A3B4Y2E0"/>
<name>A0A3B4Y2E0_SERLL</name>
<reference evidence="3" key="1">
    <citation type="submission" date="2025-08" db="UniProtKB">
        <authorList>
            <consortium name="Ensembl"/>
        </authorList>
    </citation>
    <scope>IDENTIFICATION</scope>
</reference>
<evidence type="ECO:0000313" key="4">
    <source>
        <dbReference type="Proteomes" id="UP000261360"/>
    </source>
</evidence>
<dbReference type="STRING" id="1841481.ENSSLDP00000022196"/>
<evidence type="ECO:0000313" key="3">
    <source>
        <dbReference type="Ensembl" id="ENSSLDP00000022196.1"/>
    </source>
</evidence>
<proteinExistence type="predicted"/>
<feature type="compositionally biased region" description="Low complexity" evidence="1">
    <location>
        <begin position="99"/>
        <end position="113"/>
    </location>
</feature>
<dbReference type="GeneTree" id="ENSGT00940000160439"/>
<reference evidence="3" key="2">
    <citation type="submission" date="2025-09" db="UniProtKB">
        <authorList>
            <consortium name="Ensembl"/>
        </authorList>
    </citation>
    <scope>IDENTIFICATION</scope>
</reference>
<dbReference type="Proteomes" id="UP000261360">
    <property type="component" value="Unplaced"/>
</dbReference>
<feature type="compositionally biased region" description="Low complexity" evidence="1">
    <location>
        <begin position="134"/>
        <end position="147"/>
    </location>
</feature>
<dbReference type="Pfam" id="PF11265">
    <property type="entry name" value="Med25_VWA"/>
    <property type="match status" value="1"/>
</dbReference>
<feature type="compositionally biased region" description="Polar residues" evidence="1">
    <location>
        <begin position="87"/>
        <end position="98"/>
    </location>
</feature>
<organism evidence="3 4">
    <name type="scientific">Seriola lalandi dorsalis</name>
    <dbReference type="NCBI Taxonomy" id="1841481"/>
    <lineage>
        <taxon>Eukaryota</taxon>
        <taxon>Metazoa</taxon>
        <taxon>Chordata</taxon>
        <taxon>Craniata</taxon>
        <taxon>Vertebrata</taxon>
        <taxon>Euteleostomi</taxon>
        <taxon>Actinopterygii</taxon>
        <taxon>Neopterygii</taxon>
        <taxon>Teleostei</taxon>
        <taxon>Neoteleostei</taxon>
        <taxon>Acanthomorphata</taxon>
        <taxon>Carangaria</taxon>
        <taxon>Carangiformes</taxon>
        <taxon>Carangidae</taxon>
        <taxon>Seriola</taxon>
    </lineage>
</organism>